<dbReference type="Gene3D" id="3.40.50.300">
    <property type="entry name" value="P-loop containing nucleotide triphosphate hydrolases"/>
    <property type="match status" value="2"/>
</dbReference>
<dbReference type="VEuPathDB" id="FungiDB:LCOR_08500.1"/>
<feature type="transmembrane region" description="Helical" evidence="11">
    <location>
        <begin position="1217"/>
        <end position="1234"/>
    </location>
</feature>
<comment type="caution">
    <text evidence="13">The sequence shown here is derived from an EMBL/GenBank/DDBJ whole genome shotgun (WGS) entry which is preliminary data.</text>
</comment>
<feature type="transmembrane region" description="Helical" evidence="11">
    <location>
        <begin position="1328"/>
        <end position="1350"/>
    </location>
</feature>
<dbReference type="Pfam" id="PF00005">
    <property type="entry name" value="ABC_tran"/>
    <property type="match status" value="2"/>
</dbReference>
<dbReference type="EMBL" id="CBTN010000047">
    <property type="protein sequence ID" value="CDH57584.1"/>
    <property type="molecule type" value="Genomic_DNA"/>
</dbReference>
<dbReference type="GO" id="GO:0005524">
    <property type="term" value="F:ATP binding"/>
    <property type="evidence" value="ECO:0007669"/>
    <property type="project" value="UniProtKB-KW"/>
</dbReference>
<dbReference type="InterPro" id="IPR027417">
    <property type="entry name" value="P-loop_NTPase"/>
</dbReference>
<evidence type="ECO:0000256" key="7">
    <source>
        <dbReference type="ARBA" id="ARBA00022989"/>
    </source>
</evidence>
<feature type="transmembrane region" description="Helical" evidence="11">
    <location>
        <begin position="1246"/>
        <end position="1265"/>
    </location>
</feature>
<feature type="transmembrane region" description="Helical" evidence="11">
    <location>
        <begin position="1357"/>
        <end position="1377"/>
    </location>
</feature>
<dbReference type="CDD" id="cd03232">
    <property type="entry name" value="ABCG_PDR_domain2"/>
    <property type="match status" value="1"/>
</dbReference>
<feature type="coiled-coil region" evidence="9">
    <location>
        <begin position="1158"/>
        <end position="1185"/>
    </location>
</feature>
<dbReference type="SUPFAM" id="SSF52540">
    <property type="entry name" value="P-loop containing nucleoside triphosphate hydrolases"/>
    <property type="match status" value="2"/>
</dbReference>
<accession>A0A068S5N1</accession>
<keyword evidence="3" id="KW-0813">Transport</keyword>
<dbReference type="GO" id="GO:0140359">
    <property type="term" value="F:ABC-type transporter activity"/>
    <property type="evidence" value="ECO:0007669"/>
    <property type="project" value="InterPro"/>
</dbReference>
<evidence type="ECO:0000256" key="2">
    <source>
        <dbReference type="ARBA" id="ARBA00006012"/>
    </source>
</evidence>
<feature type="transmembrane region" description="Helical" evidence="11">
    <location>
        <begin position="674"/>
        <end position="693"/>
    </location>
</feature>
<dbReference type="InterPro" id="IPR029481">
    <property type="entry name" value="ABC_trans_N"/>
</dbReference>
<dbReference type="CDD" id="cd03233">
    <property type="entry name" value="ABCG_PDR_domain1"/>
    <property type="match status" value="1"/>
</dbReference>
<keyword evidence="8 11" id="KW-0472">Membrane</keyword>
<dbReference type="Pfam" id="PF06422">
    <property type="entry name" value="PDR_CDR"/>
    <property type="match status" value="1"/>
</dbReference>
<dbReference type="InterPro" id="IPR003593">
    <property type="entry name" value="AAA+_ATPase"/>
</dbReference>
<dbReference type="InterPro" id="IPR034003">
    <property type="entry name" value="ABCG_PDR_2"/>
</dbReference>
<comment type="similarity">
    <text evidence="2">Belongs to the ABC transporter superfamily. ABCG family. PDR (TC 3.A.1.205) subfamily.</text>
</comment>
<dbReference type="Proteomes" id="UP000027586">
    <property type="component" value="Unassembled WGS sequence"/>
</dbReference>
<feature type="transmembrane region" description="Helical" evidence="11">
    <location>
        <begin position="634"/>
        <end position="662"/>
    </location>
</feature>
<dbReference type="FunFam" id="3.40.50.300:FF:000054">
    <property type="entry name" value="ABC multidrug transporter atrF"/>
    <property type="match status" value="1"/>
</dbReference>
<comment type="subcellular location">
    <subcellularLocation>
        <location evidence="1">Membrane</location>
        <topology evidence="1">Multi-pass membrane protein</topology>
    </subcellularLocation>
</comment>
<evidence type="ECO:0000313" key="14">
    <source>
        <dbReference type="Proteomes" id="UP000027586"/>
    </source>
</evidence>
<feature type="domain" description="ABC transporter" evidence="12">
    <location>
        <begin position="201"/>
        <end position="450"/>
    </location>
</feature>
<dbReference type="STRING" id="1263082.A0A068S5N1"/>
<evidence type="ECO:0000256" key="4">
    <source>
        <dbReference type="ARBA" id="ARBA00022692"/>
    </source>
</evidence>
<evidence type="ECO:0000259" key="12">
    <source>
        <dbReference type="PROSITE" id="PS50893"/>
    </source>
</evidence>
<reference evidence="13" key="1">
    <citation type="submission" date="2013-08" db="EMBL/GenBank/DDBJ databases">
        <title>Gene expansion shapes genome architecture in the human pathogen Lichtheimia corymbifera: an evolutionary genomics analysis in the ancient terrestrial Mucorales (Mucoromycotina).</title>
        <authorList>
            <person name="Schwartze V.U."/>
            <person name="Winter S."/>
            <person name="Shelest E."/>
            <person name="Marcet-Houben M."/>
            <person name="Horn F."/>
            <person name="Wehner S."/>
            <person name="Hoffmann K."/>
            <person name="Riege K."/>
            <person name="Sammeth M."/>
            <person name="Nowrousian M."/>
            <person name="Valiante V."/>
            <person name="Linde J."/>
            <person name="Jacobsen I.D."/>
            <person name="Marz M."/>
            <person name="Brakhage A.A."/>
            <person name="Gabaldon T."/>
            <person name="Bocker S."/>
            <person name="Voigt K."/>
        </authorList>
    </citation>
    <scope>NUCLEOTIDE SEQUENCE [LARGE SCALE GENOMIC DNA]</scope>
    <source>
        <strain evidence="13">FSU 9682</strain>
    </source>
</reference>
<evidence type="ECO:0000256" key="10">
    <source>
        <dbReference type="SAM" id="MobiDB-lite"/>
    </source>
</evidence>
<dbReference type="Pfam" id="PF14510">
    <property type="entry name" value="ABC_trans_N"/>
    <property type="match status" value="1"/>
</dbReference>
<evidence type="ECO:0000313" key="13">
    <source>
        <dbReference type="EMBL" id="CDH57584.1"/>
    </source>
</evidence>
<dbReference type="PROSITE" id="PS50893">
    <property type="entry name" value="ABC_TRANSPORTER_2"/>
    <property type="match status" value="2"/>
</dbReference>
<keyword evidence="5" id="KW-0547">Nucleotide-binding</keyword>
<evidence type="ECO:0000256" key="11">
    <source>
        <dbReference type="SAM" id="Phobius"/>
    </source>
</evidence>
<dbReference type="InterPro" id="IPR013525">
    <property type="entry name" value="ABC2_TM"/>
</dbReference>
<evidence type="ECO:0000256" key="1">
    <source>
        <dbReference type="ARBA" id="ARBA00004141"/>
    </source>
</evidence>
<dbReference type="OrthoDB" id="245989at2759"/>
<dbReference type="SMART" id="SM00382">
    <property type="entry name" value="AAA"/>
    <property type="match status" value="2"/>
</dbReference>
<name>A0A068S5N1_9FUNG</name>
<dbReference type="PANTHER" id="PTHR19241">
    <property type="entry name" value="ATP-BINDING CASSETTE TRANSPORTER"/>
    <property type="match status" value="1"/>
</dbReference>
<proteinExistence type="inferred from homology"/>
<keyword evidence="4 11" id="KW-0812">Transmembrane</keyword>
<feature type="region of interest" description="Disordered" evidence="10">
    <location>
        <begin position="70"/>
        <end position="108"/>
    </location>
</feature>
<feature type="transmembrane region" description="Helical" evidence="11">
    <location>
        <begin position="1483"/>
        <end position="1504"/>
    </location>
</feature>
<dbReference type="InterPro" id="IPR043926">
    <property type="entry name" value="ABCG_dom"/>
</dbReference>
<keyword evidence="6" id="KW-0067">ATP-binding</keyword>
<dbReference type="Pfam" id="PF01061">
    <property type="entry name" value="ABC2_membrane"/>
    <property type="match status" value="2"/>
</dbReference>
<sequence length="1509" mass="170780">MLITLKLSVLPCAARCNEQWLLLLWDQAQSVWIDGLKLSKVDFAIKDDGDHSLSPLGSRLYPNQLMDTEYTEKQPQPWPSRDDYSDDSVGEPLSRTKSSAGGYGERKGNAVDYESAMNTYEEMRRELTRQSTIYEKNDDLEKGAPEGFDLTDYLSGIDRRQAEEGFQPKHLGLVVKNLTVKGLGADAEWIPTLATVAEKTIKFWKWGRKQGTDRTILNDITCFNKPGQMLLVLGRPGAGCTTLLRVMAELRKGFTEVLGDVKYGGIDAKEFGKLYRGEVCYAQEEDINYPTLTAKQTLQFALRLKTPGKRLSDEGKNQFVDNVIYMLSNMLGLVKQLDTMVGNEFVRGLSGGERKRLTIAELMTTSSCVNCWDCSTRGLDASSALDYARSLRIMTDILKKTTVATLYQASDSIFNIFDNTLVLFEGHCIYFGPVDQAKPYFENLGFYCPPRKSIPDFLTGISNIQERETRPGFEDKVPNTPSEFEACYKNSDVYKSMMAQLQEYEAEVEKNRPDVAFRQAVEEAHQKHAGKKSPFTASAFQQLKALTIRQFQLIYGDKGALVSRYGGVVVKGLIMSSVFFHMPKEASGAFSRGGFLFFSLTFNSLIAQSELATFMQGRGVLEKQKSYALYRPMFYYLAQVVADIPLAFIQVIIFELCVYFMAGLNLTAGQYFTYLINLVFINLCMNGFFRMFGSLAPNFFLASQASSTILIALLIYSGYLIGYTNMHPWLMWIYWINPMAYSFKAMFSNEMHGNYFTCIGAGNSVPSGPAYEDVDQAYKACSVPGAQPGDDAVLGDNYLKLKYGYNTWERWIDFVAVVLFFLLFTVVTALSMEYLSIGSGGGSQVKVYKRNRAPTEDAEALAKKRLAQKNENFEAVTDGTTFSWQHIDYTVPVKGGTRQLLCDVGGIVRPGHLTALMGSSGAGKTTLLDVLSQRKTIGKIEGRMYMNSEKLFSDFERITGYCEQMDIHNPNATVREALKFSAYLRQPAEVPKAEKDAYVEQIIELLEMENVADALIGTASSNKGISVEERKRLTIGVELVAKPKLLFLDEPTSGLDAQSSFNIVRFIRKLADAGWPVLCTIHQPSATLFSYFDHILLLVRGGRTAYHGEIGEDSKTMINYFESNGASKCSPSANPAEYILEVVGAGTAGVAQADWAEIWEKSKEAKALQEELERIHNEVDQNQNKKPKTYSLNFFQQFWLVYKRLNVSYWRSPSYNVGRLINVAFIALLSGFSFWKLSDAAVDMENRLFCIFCTLIMANSLIVLVQPRFMEERQWFRREHASKYYGWAPFALSCILVEMPYIWVYDALFMFCFYWTAGLQNVSDRVGYFYLLFGTFMGFSISFGELIAAFSTTPTMAAVINPFFSSILILFAGIMQAPDKMPHFWSAWMYWLDPYHYLIEGFIVNELHEFKVNCRDEDLLPFHPPPGQTCGEYTEAFFESGGPGYVREGSLNSTELCEYCPYKYGNDFFEGLGWSFSNRYRDWGILLAFWVFNTFAFIFFVWLFRKPRR</sequence>
<organism evidence="13 14">
    <name type="scientific">Lichtheimia corymbifera JMRC:FSU:9682</name>
    <dbReference type="NCBI Taxonomy" id="1263082"/>
    <lineage>
        <taxon>Eukaryota</taxon>
        <taxon>Fungi</taxon>
        <taxon>Fungi incertae sedis</taxon>
        <taxon>Mucoromycota</taxon>
        <taxon>Mucoromycotina</taxon>
        <taxon>Mucoromycetes</taxon>
        <taxon>Mucorales</taxon>
        <taxon>Lichtheimiaceae</taxon>
        <taxon>Lichtheimia</taxon>
    </lineage>
</organism>
<feature type="domain" description="ABC transporter" evidence="12">
    <location>
        <begin position="882"/>
        <end position="1125"/>
    </location>
</feature>
<keyword evidence="9" id="KW-0175">Coiled coil</keyword>
<dbReference type="InterPro" id="IPR003439">
    <property type="entry name" value="ABC_transporter-like_ATP-bd"/>
</dbReference>
<keyword evidence="7 11" id="KW-1133">Transmembrane helix</keyword>
<dbReference type="PROSITE" id="PS00211">
    <property type="entry name" value="ABC_TRANSPORTER_1"/>
    <property type="match status" value="1"/>
</dbReference>
<dbReference type="Pfam" id="PF19055">
    <property type="entry name" value="ABC2_membrane_7"/>
    <property type="match status" value="2"/>
</dbReference>
<evidence type="ECO:0000256" key="3">
    <source>
        <dbReference type="ARBA" id="ARBA00022448"/>
    </source>
</evidence>
<feature type="coiled-coil region" evidence="9">
    <location>
        <begin position="110"/>
        <end position="137"/>
    </location>
</feature>
<evidence type="ECO:0000256" key="6">
    <source>
        <dbReference type="ARBA" id="ARBA00022840"/>
    </source>
</evidence>
<dbReference type="GO" id="GO:0016887">
    <property type="term" value="F:ATP hydrolysis activity"/>
    <property type="evidence" value="ECO:0007669"/>
    <property type="project" value="InterPro"/>
</dbReference>
<dbReference type="InterPro" id="IPR017871">
    <property type="entry name" value="ABC_transporter-like_CS"/>
</dbReference>
<feature type="transmembrane region" description="Helical" evidence="11">
    <location>
        <begin position="699"/>
        <end position="722"/>
    </location>
</feature>
<dbReference type="GO" id="GO:0016020">
    <property type="term" value="C:membrane"/>
    <property type="evidence" value="ECO:0007669"/>
    <property type="project" value="UniProtKB-SubCell"/>
</dbReference>
<feature type="transmembrane region" description="Helical" evidence="11">
    <location>
        <begin position="1286"/>
        <end position="1316"/>
    </location>
</feature>
<keyword evidence="14" id="KW-1185">Reference proteome</keyword>
<dbReference type="InterPro" id="IPR034001">
    <property type="entry name" value="ABCG_PDR_1"/>
</dbReference>
<feature type="transmembrane region" description="Helical" evidence="11">
    <location>
        <begin position="811"/>
        <end position="830"/>
    </location>
</feature>
<evidence type="ECO:0000256" key="9">
    <source>
        <dbReference type="SAM" id="Coils"/>
    </source>
</evidence>
<evidence type="ECO:0000256" key="5">
    <source>
        <dbReference type="ARBA" id="ARBA00022741"/>
    </source>
</evidence>
<dbReference type="InterPro" id="IPR010929">
    <property type="entry name" value="PDR_CDR_ABC"/>
</dbReference>
<evidence type="ECO:0000256" key="8">
    <source>
        <dbReference type="ARBA" id="ARBA00023136"/>
    </source>
</evidence>
<gene>
    <name evidence="13" type="ORF">LCOR_08500.1</name>
</gene>
<protein>
    <submittedName>
        <fullName evidence="13">Abc transporter g family protein</fullName>
    </submittedName>
</protein>